<protein>
    <submittedName>
        <fullName evidence="1">Uncharacterized protein</fullName>
    </submittedName>
</protein>
<reference evidence="1 2" key="1">
    <citation type="submission" date="2018-05" db="EMBL/GenBank/DDBJ databases">
        <title>Genomic Encyclopedia of Type Strains, Phase IV (KMG-IV): sequencing the most valuable type-strain genomes for metagenomic binning, comparative biology and taxonomic classification.</title>
        <authorList>
            <person name="Goeker M."/>
        </authorList>
    </citation>
    <scope>NUCLEOTIDE SEQUENCE [LARGE SCALE GENOMIC DNA]</scope>
    <source>
        <strain evidence="1 2">DSM 28556</strain>
    </source>
</reference>
<organism evidence="1 2">
    <name type="scientific">Pseudogracilibacillus auburnensis</name>
    <dbReference type="NCBI Taxonomy" id="1494959"/>
    <lineage>
        <taxon>Bacteria</taxon>
        <taxon>Bacillati</taxon>
        <taxon>Bacillota</taxon>
        <taxon>Bacilli</taxon>
        <taxon>Bacillales</taxon>
        <taxon>Bacillaceae</taxon>
        <taxon>Pseudogracilibacillus</taxon>
    </lineage>
</organism>
<proteinExistence type="predicted"/>
<dbReference type="EMBL" id="QJJQ01000001">
    <property type="protein sequence ID" value="PXW90539.1"/>
    <property type="molecule type" value="Genomic_DNA"/>
</dbReference>
<name>A0A2V3WP98_9BACI</name>
<comment type="caution">
    <text evidence="1">The sequence shown here is derived from an EMBL/GenBank/DDBJ whole genome shotgun (WGS) entry which is preliminary data.</text>
</comment>
<dbReference type="AlphaFoldDB" id="A0A2V3WP98"/>
<keyword evidence="2" id="KW-1185">Reference proteome</keyword>
<sequence>MMVADKRNNVRGEMLVKSIEIMGLLMQKASLGIGSSN</sequence>
<gene>
    <name evidence="1" type="ORF">DFR56_101451</name>
</gene>
<evidence type="ECO:0000313" key="1">
    <source>
        <dbReference type="EMBL" id="PXW90539.1"/>
    </source>
</evidence>
<dbReference type="Proteomes" id="UP000247978">
    <property type="component" value="Unassembled WGS sequence"/>
</dbReference>
<evidence type="ECO:0000313" key="2">
    <source>
        <dbReference type="Proteomes" id="UP000247978"/>
    </source>
</evidence>
<accession>A0A2V3WP98</accession>